<dbReference type="PANTHER" id="PTHR32309">
    <property type="entry name" value="TYROSINE-PROTEIN KINASE"/>
    <property type="match status" value="1"/>
</dbReference>
<protein>
    <recommendedName>
        <fullName evidence="4">non-specific protein-tyrosine kinase</fullName>
        <ecNumber evidence="4">2.7.10.2</ecNumber>
    </recommendedName>
</protein>
<comment type="similarity">
    <text evidence="2">Belongs to the CpsD/CapB family.</text>
</comment>
<evidence type="ECO:0000313" key="22">
    <source>
        <dbReference type="Proteomes" id="UP000583556"/>
    </source>
</evidence>
<feature type="transmembrane region" description="Helical" evidence="17">
    <location>
        <begin position="37"/>
        <end position="58"/>
    </location>
</feature>
<feature type="domain" description="AAA" evidence="19">
    <location>
        <begin position="521"/>
        <end position="662"/>
    </location>
</feature>
<keyword evidence="22" id="KW-1185">Reference proteome</keyword>
<evidence type="ECO:0000256" key="16">
    <source>
        <dbReference type="SAM" id="Coils"/>
    </source>
</evidence>
<sequence>MVATTASETAQSLSLSPEQDGLGAGLKEIWNSLRRHWLTLVGIVFVVMALAIAAVMLISPKYDATLRLRVEPSQNMLVGQPTTGSNLPDQSIVETEASVMKSHELAEAVVRKFNLANDDELTKHVDPLPANPTKADLEQRIFEVAEEVSSRVTVNREKATYVVDLSFRSNDPVKAAKIANALAAAYIDQSVSRRTGTASQQSTMIQKRLDELAAVAQQADERLAQYRAANGIVSDGALSVTDQQITPLAGQVATAESEAAALRAKLSVAQSQIASGGLTAVSAVLGSPVISNLRSQRAVLMTQYGEINTRYGPRHPESIKIKQQLDSIDQQIHEEANRVIGSLKSEATAASARAASLRSDLQNLRGTQASETRASVAALSYQRAADAAHQAYNQAAELAQRTNQIAQSPLSQAQIIEAATVPLEPSSPNKPLILAGGLVLGLLAGAGAIALQELLSSGLRSRKDLELVGLPLLASIPLSRRPNAKGRSPADFVVDAPFTAYAEAFRSIRNTLTISSGKPFKVIALVSSLPGEGKTTTALSLARMMAMSGDKTLIIDADARRAGLLSLIPGEPATGLVEVLGDGVPWTSAIQKDVVDNLDVLPVSGSAFVHSDVFSKDRLAQLVAQVAGAYDRIIFDTPPVLGVADARAIAAVTDAVLMVVRWDKTPRNAVRNTLDILLQDGAPLVGGIYTMVDPRSEAAGGAYYSSQYSAYYQTA</sequence>
<evidence type="ECO:0000313" key="21">
    <source>
        <dbReference type="EMBL" id="NML96226.1"/>
    </source>
</evidence>
<dbReference type="InterPro" id="IPR050445">
    <property type="entry name" value="Bact_polysacc_biosynth/exp"/>
</dbReference>
<dbReference type="RefSeq" id="WP_169495415.1">
    <property type="nucleotide sequence ID" value="NZ_JABBGM010000021.1"/>
</dbReference>
<evidence type="ECO:0000256" key="9">
    <source>
        <dbReference type="ARBA" id="ARBA00022741"/>
    </source>
</evidence>
<evidence type="ECO:0000259" key="19">
    <source>
        <dbReference type="Pfam" id="PF13614"/>
    </source>
</evidence>
<evidence type="ECO:0000256" key="2">
    <source>
        <dbReference type="ARBA" id="ARBA00007316"/>
    </source>
</evidence>
<comment type="subcellular location">
    <subcellularLocation>
        <location evidence="1">Cell inner membrane</location>
        <topology evidence="1">Multi-pass membrane protein</topology>
    </subcellularLocation>
</comment>
<comment type="similarity">
    <text evidence="3">Belongs to the etk/wzc family.</text>
</comment>
<dbReference type="InterPro" id="IPR027417">
    <property type="entry name" value="P-loop_NTPase"/>
</dbReference>
<evidence type="ECO:0000256" key="10">
    <source>
        <dbReference type="ARBA" id="ARBA00022777"/>
    </source>
</evidence>
<evidence type="ECO:0000256" key="13">
    <source>
        <dbReference type="ARBA" id="ARBA00023136"/>
    </source>
</evidence>
<evidence type="ECO:0000259" key="20">
    <source>
        <dbReference type="Pfam" id="PF13807"/>
    </source>
</evidence>
<evidence type="ECO:0000256" key="6">
    <source>
        <dbReference type="ARBA" id="ARBA00022519"/>
    </source>
</evidence>
<dbReference type="Proteomes" id="UP000583556">
    <property type="component" value="Unassembled WGS sequence"/>
</dbReference>
<gene>
    <name evidence="21" type="ORF">HHL27_21445</name>
</gene>
<name>A0A7Y0BUP2_9SPHN</name>
<evidence type="ECO:0000256" key="8">
    <source>
        <dbReference type="ARBA" id="ARBA00022692"/>
    </source>
</evidence>
<dbReference type="CDD" id="cd05387">
    <property type="entry name" value="BY-kinase"/>
    <property type="match status" value="1"/>
</dbReference>
<keyword evidence="7" id="KW-0808">Transferase</keyword>
<feature type="domain" description="Polysaccharide chain length determinant N-terminal" evidence="18">
    <location>
        <begin position="26"/>
        <end position="112"/>
    </location>
</feature>
<dbReference type="InterPro" id="IPR003856">
    <property type="entry name" value="LPS_length_determ_N"/>
</dbReference>
<evidence type="ECO:0000256" key="17">
    <source>
        <dbReference type="SAM" id="Phobius"/>
    </source>
</evidence>
<evidence type="ECO:0000259" key="18">
    <source>
        <dbReference type="Pfam" id="PF02706"/>
    </source>
</evidence>
<evidence type="ECO:0000256" key="5">
    <source>
        <dbReference type="ARBA" id="ARBA00022475"/>
    </source>
</evidence>
<dbReference type="InterPro" id="IPR032807">
    <property type="entry name" value="GNVR"/>
</dbReference>
<reference evidence="21 22" key="1">
    <citation type="submission" date="2020-04" db="EMBL/GenBank/DDBJ databases">
        <title>Novosphingobium sp. TW-4 isolated from soil.</title>
        <authorList>
            <person name="Dahal R.H."/>
            <person name="Chaudhary D.K."/>
        </authorList>
    </citation>
    <scope>NUCLEOTIDE SEQUENCE [LARGE SCALE GENOMIC DNA]</scope>
    <source>
        <strain evidence="21 22">TW-4</strain>
    </source>
</reference>
<dbReference type="Pfam" id="PF13807">
    <property type="entry name" value="GNVR"/>
    <property type="match status" value="1"/>
</dbReference>
<keyword evidence="14" id="KW-0829">Tyrosine-protein kinase</keyword>
<dbReference type="EMBL" id="JABBGM010000021">
    <property type="protein sequence ID" value="NML96226.1"/>
    <property type="molecule type" value="Genomic_DNA"/>
</dbReference>
<keyword evidence="9" id="KW-0547">Nucleotide-binding</keyword>
<dbReference type="InterPro" id="IPR005702">
    <property type="entry name" value="Wzc-like_C"/>
</dbReference>
<keyword evidence="11" id="KW-0067">ATP-binding</keyword>
<keyword evidence="5" id="KW-1003">Cell membrane</keyword>
<comment type="catalytic activity">
    <reaction evidence="15">
        <text>L-tyrosyl-[protein] + ATP = O-phospho-L-tyrosyl-[protein] + ADP + H(+)</text>
        <dbReference type="Rhea" id="RHEA:10596"/>
        <dbReference type="Rhea" id="RHEA-COMP:10136"/>
        <dbReference type="Rhea" id="RHEA-COMP:20101"/>
        <dbReference type="ChEBI" id="CHEBI:15378"/>
        <dbReference type="ChEBI" id="CHEBI:30616"/>
        <dbReference type="ChEBI" id="CHEBI:46858"/>
        <dbReference type="ChEBI" id="CHEBI:61978"/>
        <dbReference type="ChEBI" id="CHEBI:456216"/>
        <dbReference type="EC" id="2.7.10.2"/>
    </reaction>
</comment>
<feature type="domain" description="Tyrosine-protein kinase G-rich" evidence="20">
    <location>
        <begin position="379"/>
        <end position="452"/>
    </location>
</feature>
<dbReference type="Pfam" id="PF02706">
    <property type="entry name" value="Wzz"/>
    <property type="match status" value="1"/>
</dbReference>
<evidence type="ECO:0000256" key="7">
    <source>
        <dbReference type="ARBA" id="ARBA00022679"/>
    </source>
</evidence>
<evidence type="ECO:0000256" key="11">
    <source>
        <dbReference type="ARBA" id="ARBA00022840"/>
    </source>
</evidence>
<keyword evidence="13 17" id="KW-0472">Membrane</keyword>
<evidence type="ECO:0000256" key="14">
    <source>
        <dbReference type="ARBA" id="ARBA00023137"/>
    </source>
</evidence>
<dbReference type="PANTHER" id="PTHR32309:SF13">
    <property type="entry name" value="FERRIC ENTEROBACTIN TRANSPORT PROTEIN FEPE"/>
    <property type="match status" value="1"/>
</dbReference>
<evidence type="ECO:0000256" key="15">
    <source>
        <dbReference type="ARBA" id="ARBA00051245"/>
    </source>
</evidence>
<dbReference type="GO" id="GO:0004713">
    <property type="term" value="F:protein tyrosine kinase activity"/>
    <property type="evidence" value="ECO:0007669"/>
    <property type="project" value="TreeGrafter"/>
</dbReference>
<dbReference type="Gene3D" id="3.40.50.300">
    <property type="entry name" value="P-loop containing nucleotide triphosphate hydrolases"/>
    <property type="match status" value="1"/>
</dbReference>
<feature type="coiled-coil region" evidence="16">
    <location>
        <begin position="209"/>
        <end position="272"/>
    </location>
</feature>
<keyword evidence="8 17" id="KW-0812">Transmembrane</keyword>
<accession>A0A7Y0BUP2</accession>
<organism evidence="21 22">
    <name type="scientific">Novosphingobium olei</name>
    <dbReference type="NCBI Taxonomy" id="2728851"/>
    <lineage>
        <taxon>Bacteria</taxon>
        <taxon>Pseudomonadati</taxon>
        <taxon>Pseudomonadota</taxon>
        <taxon>Alphaproteobacteria</taxon>
        <taxon>Sphingomonadales</taxon>
        <taxon>Sphingomonadaceae</taxon>
        <taxon>Novosphingobium</taxon>
    </lineage>
</organism>
<evidence type="ECO:0000256" key="4">
    <source>
        <dbReference type="ARBA" id="ARBA00011903"/>
    </source>
</evidence>
<dbReference type="EC" id="2.7.10.2" evidence="4"/>
<dbReference type="Pfam" id="PF13614">
    <property type="entry name" value="AAA_31"/>
    <property type="match status" value="1"/>
</dbReference>
<keyword evidence="6" id="KW-0997">Cell inner membrane</keyword>
<keyword evidence="10" id="KW-0418">Kinase</keyword>
<dbReference type="GO" id="GO:0005886">
    <property type="term" value="C:plasma membrane"/>
    <property type="evidence" value="ECO:0007669"/>
    <property type="project" value="UniProtKB-SubCell"/>
</dbReference>
<evidence type="ECO:0000256" key="3">
    <source>
        <dbReference type="ARBA" id="ARBA00008883"/>
    </source>
</evidence>
<keyword evidence="16" id="KW-0175">Coiled coil</keyword>
<proteinExistence type="inferred from homology"/>
<evidence type="ECO:0000256" key="12">
    <source>
        <dbReference type="ARBA" id="ARBA00022989"/>
    </source>
</evidence>
<keyword evidence="12 17" id="KW-1133">Transmembrane helix</keyword>
<comment type="caution">
    <text evidence="21">The sequence shown here is derived from an EMBL/GenBank/DDBJ whole genome shotgun (WGS) entry which is preliminary data.</text>
</comment>
<dbReference type="AlphaFoldDB" id="A0A7Y0BUP2"/>
<dbReference type="SUPFAM" id="SSF52540">
    <property type="entry name" value="P-loop containing nucleoside triphosphate hydrolases"/>
    <property type="match status" value="1"/>
</dbReference>
<evidence type="ECO:0000256" key="1">
    <source>
        <dbReference type="ARBA" id="ARBA00004429"/>
    </source>
</evidence>
<dbReference type="InterPro" id="IPR025669">
    <property type="entry name" value="AAA_dom"/>
</dbReference>